<name>A0A232LRL7_9EURO</name>
<comment type="caution">
    <text evidence="2">The sequence shown here is derived from an EMBL/GenBank/DDBJ whole genome shotgun (WGS) entry which is preliminary data.</text>
</comment>
<dbReference type="Proteomes" id="UP000243515">
    <property type="component" value="Unassembled WGS sequence"/>
</dbReference>
<dbReference type="Gene3D" id="3.40.50.1240">
    <property type="entry name" value="Phosphoglycerate mutase-like"/>
    <property type="match status" value="1"/>
</dbReference>
<proteinExistence type="predicted"/>
<organism evidence="2 3">
    <name type="scientific">Elaphomyces granulatus</name>
    <dbReference type="NCBI Taxonomy" id="519963"/>
    <lineage>
        <taxon>Eukaryota</taxon>
        <taxon>Fungi</taxon>
        <taxon>Dikarya</taxon>
        <taxon>Ascomycota</taxon>
        <taxon>Pezizomycotina</taxon>
        <taxon>Eurotiomycetes</taxon>
        <taxon>Eurotiomycetidae</taxon>
        <taxon>Eurotiales</taxon>
        <taxon>Elaphomycetaceae</taxon>
        <taxon>Elaphomyces</taxon>
    </lineage>
</organism>
<evidence type="ECO:0000313" key="2">
    <source>
        <dbReference type="EMBL" id="OXV06811.1"/>
    </source>
</evidence>
<dbReference type="Pfam" id="PF00300">
    <property type="entry name" value="His_Phos_1"/>
    <property type="match status" value="1"/>
</dbReference>
<accession>A0A232LRL7</accession>
<dbReference type="PANTHER" id="PTHR16469">
    <property type="entry name" value="UBIQUITIN-ASSOCIATED AND SH3 DOMAIN-CONTAINING BA-RELATED"/>
    <property type="match status" value="1"/>
</dbReference>
<gene>
    <name evidence="2" type="ORF">Egran_05423</name>
</gene>
<keyword evidence="3" id="KW-1185">Reference proteome</keyword>
<evidence type="ECO:0008006" key="4">
    <source>
        <dbReference type="Google" id="ProtNLM"/>
    </source>
</evidence>
<dbReference type="SMART" id="SM00855">
    <property type="entry name" value="PGAM"/>
    <property type="match status" value="1"/>
</dbReference>
<evidence type="ECO:0000313" key="3">
    <source>
        <dbReference type="Proteomes" id="UP000243515"/>
    </source>
</evidence>
<dbReference type="OrthoDB" id="414418at2759"/>
<sequence>MPLDRIYLTRHGHRLGWTIDLQTGIYSSPYNSPTGNATDPTLTSHGVRQSHELAAHMVSENFDPKPWRVYSSPFYRCLQTIRPGIEALKERQVNSWTGSADGSELDVRLENGLGEWFGTSSFNHPSPASPAILQSLFPNIVHSDPEQHYSPEVIPSSHGETIIQLHDRLATTLAAIIARVDSEVEIFEALQPHSSPMARSSKAIMICSHAAPLIAMGRALTGCMPEDPEEEDFKVFTTGLSTFVRRKRPTVIRSRSGSGDREGNLVIGTSSEQVGEDVIGRLAPGTKVGGPHIKVPDWTEGKGVGGGWDCISNSDCGFLSGGEERGWHFNGEESFDTIVTNPHTAVTSPTISGHDLSSSSTGPSKL</sequence>
<dbReference type="InterPro" id="IPR013078">
    <property type="entry name" value="His_Pase_superF_clade-1"/>
</dbReference>
<feature type="region of interest" description="Disordered" evidence="1">
    <location>
        <begin position="343"/>
        <end position="366"/>
    </location>
</feature>
<dbReference type="InterPro" id="IPR051710">
    <property type="entry name" value="Phosphatase_SH3-domain"/>
</dbReference>
<dbReference type="InterPro" id="IPR029033">
    <property type="entry name" value="His_PPase_superfam"/>
</dbReference>
<dbReference type="CDD" id="cd07067">
    <property type="entry name" value="HP_PGM_like"/>
    <property type="match status" value="1"/>
</dbReference>
<dbReference type="AlphaFoldDB" id="A0A232LRL7"/>
<dbReference type="SUPFAM" id="SSF53254">
    <property type="entry name" value="Phosphoglycerate mutase-like"/>
    <property type="match status" value="1"/>
</dbReference>
<dbReference type="EMBL" id="NPHW01005389">
    <property type="protein sequence ID" value="OXV06811.1"/>
    <property type="molecule type" value="Genomic_DNA"/>
</dbReference>
<dbReference type="PANTHER" id="PTHR16469:SF51">
    <property type="entry name" value="TRANSCRIPTION FACTOR TAU 55 KDA SUBUNIT"/>
    <property type="match status" value="1"/>
</dbReference>
<evidence type="ECO:0000256" key="1">
    <source>
        <dbReference type="SAM" id="MobiDB-lite"/>
    </source>
</evidence>
<reference evidence="2 3" key="1">
    <citation type="journal article" date="2015" name="Environ. Microbiol.">
        <title>Metagenome sequence of Elaphomyces granulatus from sporocarp tissue reveals Ascomycota ectomycorrhizal fingerprints of genome expansion and a Proteobacteria-rich microbiome.</title>
        <authorList>
            <person name="Quandt C.A."/>
            <person name="Kohler A."/>
            <person name="Hesse C.N."/>
            <person name="Sharpton T.J."/>
            <person name="Martin F."/>
            <person name="Spatafora J.W."/>
        </authorList>
    </citation>
    <scope>NUCLEOTIDE SEQUENCE [LARGE SCALE GENOMIC DNA]</scope>
    <source>
        <strain evidence="2 3">OSC145934</strain>
    </source>
</reference>
<dbReference type="FunFam" id="3.40.50.1240:FF:000074">
    <property type="entry name" value="Phosphoglycerate mutase family protein"/>
    <property type="match status" value="1"/>
</dbReference>
<protein>
    <recommendedName>
        <fullName evidence="4">Phosphoglycerate mutase family protein</fullName>
    </recommendedName>
</protein>